<dbReference type="Proteomes" id="UP000037848">
    <property type="component" value="Unassembled WGS sequence"/>
</dbReference>
<feature type="domain" description="DUF2470" evidence="1">
    <location>
        <begin position="162"/>
        <end position="232"/>
    </location>
</feature>
<dbReference type="RefSeq" id="WP_054453764.1">
    <property type="nucleotide sequence ID" value="NZ_LHPH01000007.1"/>
</dbReference>
<evidence type="ECO:0000259" key="2">
    <source>
        <dbReference type="Pfam" id="PF13883"/>
    </source>
</evidence>
<dbReference type="InterPro" id="IPR012349">
    <property type="entry name" value="Split_barrel_FMN-bd"/>
</dbReference>
<evidence type="ECO:0000259" key="1">
    <source>
        <dbReference type="Pfam" id="PF10615"/>
    </source>
</evidence>
<proteinExistence type="predicted"/>
<evidence type="ECO:0000313" key="4">
    <source>
        <dbReference type="Proteomes" id="UP000037848"/>
    </source>
</evidence>
<dbReference type="Gene3D" id="3.20.180.10">
    <property type="entry name" value="PNP-oxidase-like"/>
    <property type="match status" value="1"/>
</dbReference>
<dbReference type="InterPro" id="IPR037119">
    <property type="entry name" value="Haem_oxidase_HugZ-like_sf"/>
</dbReference>
<feature type="domain" description="CREG-like beta-barrel" evidence="2">
    <location>
        <begin position="4"/>
        <end position="151"/>
    </location>
</feature>
<dbReference type="Gene3D" id="2.30.110.10">
    <property type="entry name" value="Electron Transport, Fmn-binding Protein, Chain A"/>
    <property type="match status" value="1"/>
</dbReference>
<dbReference type="InterPro" id="IPR055343">
    <property type="entry name" value="CREG_beta-barrel"/>
</dbReference>
<dbReference type="Pfam" id="PF10615">
    <property type="entry name" value="DUF2470"/>
    <property type="match status" value="1"/>
</dbReference>
<dbReference type="OrthoDB" id="9776211at2"/>
<dbReference type="PANTHER" id="PTHR13343:SF17">
    <property type="entry name" value="CELLULAR REPRESSOR OF E1A-STIMULATED GENES, ISOFORM A"/>
    <property type="match status" value="1"/>
</dbReference>
<dbReference type="PATRIC" id="fig|187330.3.peg.3581"/>
<dbReference type="EMBL" id="LHPH01000007">
    <property type="protein sequence ID" value="KPH63794.1"/>
    <property type="molecule type" value="Genomic_DNA"/>
</dbReference>
<dbReference type="Pfam" id="PF13883">
    <property type="entry name" value="CREG_beta-barrel"/>
    <property type="match status" value="1"/>
</dbReference>
<protein>
    <submittedName>
        <fullName evidence="3">Heme iron utilization protein</fullName>
    </submittedName>
</protein>
<dbReference type="GO" id="GO:0005737">
    <property type="term" value="C:cytoplasm"/>
    <property type="evidence" value="ECO:0007669"/>
    <property type="project" value="UniProtKB-ARBA"/>
</dbReference>
<reference evidence="3 4" key="1">
    <citation type="submission" date="2015-08" db="EMBL/GenBank/DDBJ databases">
        <title>Draft Genome Sequence of Pseudoalteromonas porphyrae UCD-SED14.</title>
        <authorList>
            <person name="Coil D.A."/>
            <person name="Jospin G."/>
            <person name="Lee R.D."/>
            <person name="Eisen J.A."/>
        </authorList>
    </citation>
    <scope>NUCLEOTIDE SEQUENCE [LARGE SCALE GENOMIC DNA]</scope>
    <source>
        <strain evidence="3 4">UCD-SED14</strain>
    </source>
</reference>
<organism evidence="3 4">
    <name type="scientific">Pseudoalteromonas porphyrae</name>
    <dbReference type="NCBI Taxonomy" id="187330"/>
    <lineage>
        <taxon>Bacteria</taxon>
        <taxon>Pseudomonadati</taxon>
        <taxon>Pseudomonadota</taxon>
        <taxon>Gammaproteobacteria</taxon>
        <taxon>Alteromonadales</taxon>
        <taxon>Pseudoalteromonadaceae</taxon>
        <taxon>Pseudoalteromonas</taxon>
    </lineage>
</organism>
<evidence type="ECO:0000313" key="3">
    <source>
        <dbReference type="EMBL" id="KPH63794.1"/>
    </source>
</evidence>
<name>A0A0N1EYB9_9GAMM</name>
<sequence length="241" mass="27586">MRQQALHDAKTLVFTKSSGVMSTLSHNLRGYPFGSVAPYMCDEQGRIYFFISNIAQHTKNLQHDSRMSLTVFDAAEQGDQNEHGRVTIVGDGRLVDTDKAESLIDKYIVLYPEAQSYRNAHDFNLWQLDAIRVRYIGGFGKIFWLEQDEWLQPSKPWDEEQEQHMIEHMNGDHLDAMSLILKQHCNVNDPSPIMSGLLPQGFYLQSQQRNYYIAFNALCDSPMAVRKALVKLTKAARGESE</sequence>
<keyword evidence="4" id="KW-1185">Reference proteome</keyword>
<comment type="caution">
    <text evidence="3">The sequence shown here is derived from an EMBL/GenBank/DDBJ whole genome shotgun (WGS) entry which is preliminary data.</text>
</comment>
<dbReference type="AlphaFoldDB" id="A0A0N1EYB9"/>
<accession>A0A0N1EYB9</accession>
<dbReference type="InterPro" id="IPR019595">
    <property type="entry name" value="DUF2470"/>
</dbReference>
<gene>
    <name evidence="3" type="ORF">ADS77_07720</name>
</gene>
<dbReference type="PANTHER" id="PTHR13343">
    <property type="entry name" value="CREG1 PROTEIN"/>
    <property type="match status" value="1"/>
</dbReference>
<dbReference type="SUPFAM" id="SSF50475">
    <property type="entry name" value="FMN-binding split barrel"/>
    <property type="match status" value="1"/>
</dbReference>